<dbReference type="PANTHER" id="PTHR12786">
    <property type="entry name" value="SPLICING FACTOR SF3A-RELATED"/>
    <property type="match status" value="1"/>
</dbReference>
<dbReference type="InterPro" id="IPR025086">
    <property type="entry name" value="SDE2/SF3A3_SAP"/>
</dbReference>
<evidence type="ECO:0000256" key="7">
    <source>
        <dbReference type="ARBA" id="ARBA00023242"/>
    </source>
</evidence>
<dbReference type="InParanoid" id="I7MKS8"/>
<evidence type="ECO:0000259" key="11">
    <source>
        <dbReference type="Pfam" id="PF22782"/>
    </source>
</evidence>
<dbReference type="KEGG" id="tet:TTHERM_00216150"/>
<keyword evidence="5" id="KW-0507">mRNA processing</keyword>
<evidence type="ECO:0000256" key="8">
    <source>
        <dbReference type="ARBA" id="ARBA00023306"/>
    </source>
</evidence>
<proteinExistence type="inferred from homology"/>
<keyword evidence="8" id="KW-0131">Cell cycle</keyword>
<comment type="subcellular location">
    <subcellularLocation>
        <location evidence="2">Cytoplasm</location>
    </subcellularLocation>
    <subcellularLocation>
        <location evidence="1">Nucleus</location>
    </subcellularLocation>
</comment>
<gene>
    <name evidence="12" type="ORF">TTHERM_00216150</name>
</gene>
<dbReference type="Pfam" id="PF13297">
    <property type="entry name" value="SDE2_2C"/>
    <property type="match status" value="1"/>
</dbReference>
<feature type="domain" description="SDE2-like" evidence="11">
    <location>
        <begin position="81"/>
        <end position="180"/>
    </location>
</feature>
<dbReference type="InterPro" id="IPR051421">
    <property type="entry name" value="RNA_Proc_DNA_Dmg_Regulator"/>
</dbReference>
<feature type="compositionally biased region" description="Low complexity" evidence="9">
    <location>
        <begin position="283"/>
        <end position="293"/>
    </location>
</feature>
<dbReference type="GO" id="GO:0005634">
    <property type="term" value="C:nucleus"/>
    <property type="evidence" value="ECO:0007669"/>
    <property type="project" value="UniProtKB-SubCell"/>
</dbReference>
<feature type="domain" description="SDE2/SF3A3 SAP" evidence="10">
    <location>
        <begin position="291"/>
        <end position="371"/>
    </location>
</feature>
<evidence type="ECO:0000256" key="3">
    <source>
        <dbReference type="ARBA" id="ARBA00008726"/>
    </source>
</evidence>
<dbReference type="PANTHER" id="PTHR12786:SF1">
    <property type="entry name" value="SPLICING REGULATOR SDE2"/>
    <property type="match status" value="1"/>
</dbReference>
<dbReference type="InterPro" id="IPR053822">
    <property type="entry name" value="SDE2-like_dom"/>
</dbReference>
<evidence type="ECO:0000256" key="6">
    <source>
        <dbReference type="ARBA" id="ARBA00023187"/>
    </source>
</evidence>
<evidence type="ECO:0000259" key="10">
    <source>
        <dbReference type="Pfam" id="PF13297"/>
    </source>
</evidence>
<evidence type="ECO:0000256" key="9">
    <source>
        <dbReference type="SAM" id="MobiDB-lite"/>
    </source>
</evidence>
<comment type="similarity">
    <text evidence="3">Belongs to the SDE2 family.</text>
</comment>
<dbReference type="eggNOG" id="KOG2827">
    <property type="taxonomic scope" value="Eukaryota"/>
</dbReference>
<reference evidence="13" key="1">
    <citation type="journal article" date="2006" name="PLoS Biol.">
        <title>Macronuclear genome sequence of the ciliate Tetrahymena thermophila, a model eukaryote.</title>
        <authorList>
            <person name="Eisen J.A."/>
            <person name="Coyne R.S."/>
            <person name="Wu M."/>
            <person name="Wu D."/>
            <person name="Thiagarajan M."/>
            <person name="Wortman J.R."/>
            <person name="Badger J.H."/>
            <person name="Ren Q."/>
            <person name="Amedeo P."/>
            <person name="Jones K.M."/>
            <person name="Tallon L.J."/>
            <person name="Delcher A.L."/>
            <person name="Salzberg S.L."/>
            <person name="Silva J.C."/>
            <person name="Haas B.J."/>
            <person name="Majoros W.H."/>
            <person name="Farzad M."/>
            <person name="Carlton J.M."/>
            <person name="Smith R.K. Jr."/>
            <person name="Garg J."/>
            <person name="Pearlman R.E."/>
            <person name="Karrer K.M."/>
            <person name="Sun L."/>
            <person name="Manning G."/>
            <person name="Elde N.C."/>
            <person name="Turkewitz A.P."/>
            <person name="Asai D.J."/>
            <person name="Wilkes D.E."/>
            <person name="Wang Y."/>
            <person name="Cai H."/>
            <person name="Collins K."/>
            <person name="Stewart B.A."/>
            <person name="Lee S.R."/>
            <person name="Wilamowska K."/>
            <person name="Weinberg Z."/>
            <person name="Ruzzo W.L."/>
            <person name="Wloga D."/>
            <person name="Gaertig J."/>
            <person name="Frankel J."/>
            <person name="Tsao C.-C."/>
            <person name="Gorovsky M.A."/>
            <person name="Keeling P.J."/>
            <person name="Waller R.F."/>
            <person name="Patron N.J."/>
            <person name="Cherry J.M."/>
            <person name="Stover N.A."/>
            <person name="Krieger C.J."/>
            <person name="del Toro C."/>
            <person name="Ryder H.F."/>
            <person name="Williamson S.C."/>
            <person name="Barbeau R.A."/>
            <person name="Hamilton E.P."/>
            <person name="Orias E."/>
        </authorList>
    </citation>
    <scope>NUCLEOTIDE SEQUENCE [LARGE SCALE GENOMIC DNA]</scope>
    <source>
        <strain evidence="13">SB210</strain>
    </source>
</reference>
<feature type="compositionally biased region" description="Basic and acidic residues" evidence="9">
    <location>
        <begin position="243"/>
        <end position="254"/>
    </location>
</feature>
<dbReference type="OMA" id="CFWTGLE"/>
<sequence length="373" mass="43514">MKQLLVENPFTEKTQIFRYQDSQEVSIQSILLFITQSLKLNHQFVNDFRFILNGKQVQSNIQLACSLEHNSILRVLMRIRGGKGGFGSQLKKDARAQKKITDWDLSRDLQGRRMRDVNNEKKLVEFFKKQKQEQEQVDKELKEFKDMQKEQGNQNFGYQIMNNDYKDRIEKVEESISSSVLLGIKKQKQNKNKPSQEQQEEYEKDEDGFKIPKKLKKSDQNPESPIEGEIKQEFINSINSEESDNKSEKQEEKVYQLPFTKSDLKQEEISTQNLDSVDENKLSDSQNSQQKQSNIDKNKLIAIGEIKEFDIIELDQIKSTDDLIKLGDAHLKHELTRLGIKAGGKLEEKAQRLWAIKQDPSNLFNPKYLAKKK</sequence>
<dbReference type="GO" id="GO:0008380">
    <property type="term" value="P:RNA splicing"/>
    <property type="evidence" value="ECO:0007669"/>
    <property type="project" value="UniProtKB-KW"/>
</dbReference>
<protein>
    <submittedName>
        <fullName evidence="12">Telomere stability/silencing protein</fullName>
    </submittedName>
</protein>
<dbReference type="RefSeq" id="XP_001020485.1">
    <property type="nucleotide sequence ID" value="XM_001020485.3"/>
</dbReference>
<dbReference type="Proteomes" id="UP000009168">
    <property type="component" value="Unassembled WGS sequence"/>
</dbReference>
<keyword evidence="4" id="KW-0963">Cytoplasm</keyword>
<dbReference type="OrthoDB" id="547031at2759"/>
<dbReference type="GeneID" id="7838569"/>
<accession>I7MKS8</accession>
<feature type="region of interest" description="Disordered" evidence="9">
    <location>
        <begin position="186"/>
        <end position="297"/>
    </location>
</feature>
<keyword evidence="13" id="KW-1185">Reference proteome</keyword>
<dbReference type="Pfam" id="PF22782">
    <property type="entry name" value="SDE2"/>
    <property type="match status" value="1"/>
</dbReference>
<evidence type="ECO:0000256" key="2">
    <source>
        <dbReference type="ARBA" id="ARBA00004496"/>
    </source>
</evidence>
<keyword evidence="6" id="KW-0508">mRNA splicing</keyword>
<dbReference type="HOGENOM" id="CLU_042333_0_0_1"/>
<dbReference type="AlphaFoldDB" id="I7MKS8"/>
<dbReference type="EMBL" id="GG662621">
    <property type="protein sequence ID" value="EAS00240.1"/>
    <property type="molecule type" value="Genomic_DNA"/>
</dbReference>
<dbReference type="STRING" id="312017.I7MKS8"/>
<evidence type="ECO:0000313" key="12">
    <source>
        <dbReference type="EMBL" id="EAS00240.1"/>
    </source>
</evidence>
<evidence type="ECO:0000256" key="1">
    <source>
        <dbReference type="ARBA" id="ARBA00004123"/>
    </source>
</evidence>
<dbReference type="GO" id="GO:0005737">
    <property type="term" value="C:cytoplasm"/>
    <property type="evidence" value="ECO:0007669"/>
    <property type="project" value="UniProtKB-SubCell"/>
</dbReference>
<name>I7MKS8_TETTS</name>
<keyword evidence="7" id="KW-0539">Nucleus</keyword>
<evidence type="ECO:0000256" key="5">
    <source>
        <dbReference type="ARBA" id="ARBA00022664"/>
    </source>
</evidence>
<dbReference type="GO" id="GO:0006397">
    <property type="term" value="P:mRNA processing"/>
    <property type="evidence" value="ECO:0007669"/>
    <property type="project" value="UniProtKB-KW"/>
</dbReference>
<organism evidence="12 13">
    <name type="scientific">Tetrahymena thermophila (strain SB210)</name>
    <dbReference type="NCBI Taxonomy" id="312017"/>
    <lineage>
        <taxon>Eukaryota</taxon>
        <taxon>Sar</taxon>
        <taxon>Alveolata</taxon>
        <taxon>Ciliophora</taxon>
        <taxon>Intramacronucleata</taxon>
        <taxon>Oligohymenophorea</taxon>
        <taxon>Hymenostomatida</taxon>
        <taxon>Tetrahymenina</taxon>
        <taxon>Tetrahymenidae</taxon>
        <taxon>Tetrahymena</taxon>
    </lineage>
</organism>
<evidence type="ECO:0000313" key="13">
    <source>
        <dbReference type="Proteomes" id="UP000009168"/>
    </source>
</evidence>
<evidence type="ECO:0000256" key="4">
    <source>
        <dbReference type="ARBA" id="ARBA00022490"/>
    </source>
</evidence>